<reference evidence="9" key="2">
    <citation type="journal article" date="2021" name="PeerJ">
        <title>Extensive microbial diversity within the chicken gut microbiome revealed by metagenomics and culture.</title>
        <authorList>
            <person name="Gilroy R."/>
            <person name="Ravi A."/>
            <person name="Getino M."/>
            <person name="Pursley I."/>
            <person name="Horton D.L."/>
            <person name="Alikhan N.F."/>
            <person name="Baker D."/>
            <person name="Gharbi K."/>
            <person name="Hall N."/>
            <person name="Watson M."/>
            <person name="Adriaenssens E.M."/>
            <person name="Foster-Nyarko E."/>
            <person name="Jarju S."/>
            <person name="Secka A."/>
            <person name="Antonio M."/>
            <person name="Oren A."/>
            <person name="Chaudhuri R.R."/>
            <person name="La Ragione R."/>
            <person name="Hildebrand F."/>
            <person name="Pallen M.J."/>
        </authorList>
    </citation>
    <scope>NUCLEOTIDE SEQUENCE</scope>
    <source>
        <strain evidence="9">CHK193-30670</strain>
    </source>
</reference>
<comment type="subcellular location">
    <subcellularLocation>
        <location evidence="1">Cell membrane</location>
        <topology evidence="1">Multi-pass membrane protein</topology>
    </subcellularLocation>
</comment>
<evidence type="ECO:0000256" key="8">
    <source>
        <dbReference type="SAM" id="Phobius"/>
    </source>
</evidence>
<dbReference type="AlphaFoldDB" id="A0A9D1LGG4"/>
<feature type="transmembrane region" description="Helical" evidence="8">
    <location>
        <begin position="277"/>
        <end position="302"/>
    </location>
</feature>
<evidence type="ECO:0000256" key="6">
    <source>
        <dbReference type="ARBA" id="ARBA00022989"/>
    </source>
</evidence>
<dbReference type="GO" id="GO:0055085">
    <property type="term" value="P:transmembrane transport"/>
    <property type="evidence" value="ECO:0007669"/>
    <property type="project" value="TreeGrafter"/>
</dbReference>
<dbReference type="Pfam" id="PF01594">
    <property type="entry name" value="AI-2E_transport"/>
    <property type="match status" value="1"/>
</dbReference>
<feature type="transmembrane region" description="Helical" evidence="8">
    <location>
        <begin position="12"/>
        <end position="29"/>
    </location>
</feature>
<dbReference type="Proteomes" id="UP000824074">
    <property type="component" value="Unassembled WGS sequence"/>
</dbReference>
<dbReference type="InterPro" id="IPR002549">
    <property type="entry name" value="AI-2E-like"/>
</dbReference>
<feature type="transmembrane region" description="Helical" evidence="8">
    <location>
        <begin position="251"/>
        <end position="270"/>
    </location>
</feature>
<keyword evidence="3" id="KW-0813">Transport</keyword>
<proteinExistence type="inferred from homology"/>
<feature type="transmembrane region" description="Helical" evidence="8">
    <location>
        <begin position="75"/>
        <end position="100"/>
    </location>
</feature>
<feature type="transmembrane region" description="Helical" evidence="8">
    <location>
        <begin position="224"/>
        <end position="245"/>
    </location>
</feature>
<evidence type="ECO:0000313" key="9">
    <source>
        <dbReference type="EMBL" id="HIU39763.1"/>
    </source>
</evidence>
<name>A0A9D1LGG4_9FIRM</name>
<evidence type="ECO:0000256" key="3">
    <source>
        <dbReference type="ARBA" id="ARBA00022448"/>
    </source>
</evidence>
<gene>
    <name evidence="9" type="ORF">IAB68_00470</name>
</gene>
<evidence type="ECO:0000256" key="5">
    <source>
        <dbReference type="ARBA" id="ARBA00022692"/>
    </source>
</evidence>
<reference evidence="9" key="1">
    <citation type="submission" date="2020-10" db="EMBL/GenBank/DDBJ databases">
        <authorList>
            <person name="Gilroy R."/>
        </authorList>
    </citation>
    <scope>NUCLEOTIDE SEQUENCE</scope>
    <source>
        <strain evidence="9">CHK193-30670</strain>
    </source>
</reference>
<keyword evidence="4" id="KW-1003">Cell membrane</keyword>
<feature type="transmembrane region" description="Helical" evidence="8">
    <location>
        <begin position="322"/>
        <end position="355"/>
    </location>
</feature>
<dbReference type="GO" id="GO:0005886">
    <property type="term" value="C:plasma membrane"/>
    <property type="evidence" value="ECO:0007669"/>
    <property type="project" value="UniProtKB-SubCell"/>
</dbReference>
<comment type="caution">
    <text evidence="9">The sequence shown here is derived from an EMBL/GenBank/DDBJ whole genome shotgun (WGS) entry which is preliminary data.</text>
</comment>
<dbReference type="PANTHER" id="PTHR21716:SF53">
    <property type="entry name" value="PERMEASE PERM-RELATED"/>
    <property type="match status" value="1"/>
</dbReference>
<accession>A0A9D1LGG4</accession>
<evidence type="ECO:0000256" key="7">
    <source>
        <dbReference type="ARBA" id="ARBA00023136"/>
    </source>
</evidence>
<keyword evidence="5 8" id="KW-0812">Transmembrane</keyword>
<feature type="transmembrane region" description="Helical" evidence="8">
    <location>
        <begin position="161"/>
        <end position="188"/>
    </location>
</feature>
<dbReference type="EMBL" id="DVMT01000006">
    <property type="protein sequence ID" value="HIU39763.1"/>
    <property type="molecule type" value="Genomic_DNA"/>
</dbReference>
<keyword evidence="6 8" id="KW-1133">Transmembrane helix</keyword>
<evidence type="ECO:0000256" key="2">
    <source>
        <dbReference type="ARBA" id="ARBA00009773"/>
    </source>
</evidence>
<dbReference type="PANTHER" id="PTHR21716">
    <property type="entry name" value="TRANSMEMBRANE PROTEIN"/>
    <property type="match status" value="1"/>
</dbReference>
<evidence type="ECO:0000256" key="1">
    <source>
        <dbReference type="ARBA" id="ARBA00004651"/>
    </source>
</evidence>
<keyword evidence="7 8" id="KW-0472">Membrane</keyword>
<protein>
    <submittedName>
        <fullName evidence="9">AI-2E family transporter</fullName>
    </submittedName>
</protein>
<comment type="similarity">
    <text evidence="2">Belongs to the autoinducer-2 exporter (AI-2E) (TC 2.A.86) family.</text>
</comment>
<evidence type="ECO:0000256" key="4">
    <source>
        <dbReference type="ARBA" id="ARBA00022475"/>
    </source>
</evidence>
<organism evidence="9 10">
    <name type="scientific">Candidatus Aphodocola excrementigallinarum</name>
    <dbReference type="NCBI Taxonomy" id="2840670"/>
    <lineage>
        <taxon>Bacteria</taxon>
        <taxon>Bacillati</taxon>
        <taxon>Bacillota</taxon>
        <taxon>Bacilli</taxon>
        <taxon>Candidatus Aphodocola</taxon>
    </lineage>
</organism>
<feature type="transmembrane region" description="Helical" evidence="8">
    <location>
        <begin position="35"/>
        <end position="55"/>
    </location>
</feature>
<evidence type="ECO:0000313" key="10">
    <source>
        <dbReference type="Proteomes" id="UP000824074"/>
    </source>
</evidence>
<sequence>MTKKTKRQIMEIIVFAGIVLWVVFNYNLFIDFILFAFNLIMPLIVGIAIAFIINVPMKQIERKIFKIDKRKHKKLIRVISLIISLILIFGIIGLILFLIIPELVQAVIAIANSIPKDFGWVNDLLERLEDLYPSMQSYINDINVENIINTSVSQAGNVVSLIVGFLSSMISRIVIFFIGFILSIYILLDKENLVRQVKKLLNAFFSDKITKNIVRIVKLSNSTFTNFITGQCLDACLIATLLFIVMSILKMPYALILAVLFAITALIPYIGAFIALFVGVLLIAVTNPIMALWYVIIFFILQQIDENFTYPKIVGKSVGLPALWALLAVLIGGSIFGFIGIIISVPISSVLYSLLKDYVNYRIRKKQVKVIDNN</sequence>